<evidence type="ECO:0000259" key="7">
    <source>
        <dbReference type="Pfam" id="PF02753"/>
    </source>
</evidence>
<evidence type="ECO:0000256" key="4">
    <source>
        <dbReference type="ARBA" id="ARBA00022764"/>
    </source>
</evidence>
<dbReference type="Gene3D" id="2.60.40.10">
    <property type="entry name" value="Immunoglobulins"/>
    <property type="match status" value="2"/>
</dbReference>
<sequence length="259" mass="28786">MNRPVLWIVVVYLFLTLLISVPGLKAFGAVSLTGTRLIFDGRFPEASLAVTNRSDHQVLIQAWLTDARDDDGDPGKAGGELPFVLTPHLSQLDGQGKQLLRLLYQGSGIAQDRESLLHLYVLEIPRRVEGRNQLSIAIRQRINVFYRPRGLPGDPAESASLLRWTWPANGPLRVSNPTAFHVALQNVKVGVVELSDYLLLAPGANHEFALPESSPRPQRLSFSALTDYGAARAWCAHINEREPVNPRLLYPVFQQPKEC</sequence>
<dbReference type="PANTHER" id="PTHR30251">
    <property type="entry name" value="PILUS ASSEMBLY CHAPERONE"/>
    <property type="match status" value="1"/>
</dbReference>
<dbReference type="InterPro" id="IPR016147">
    <property type="entry name" value="Pili_assmbl_chaperone_N"/>
</dbReference>
<gene>
    <name evidence="8" type="ORF">AFK24_22310</name>
</gene>
<dbReference type="InterPro" id="IPR050643">
    <property type="entry name" value="Periplasmic_pilus_chap"/>
</dbReference>
<dbReference type="AlphaFoldDB" id="A0A1C7Z137"/>
<comment type="similarity">
    <text evidence="2">Belongs to the periplasmic pilus chaperone family.</text>
</comment>
<protein>
    <recommendedName>
        <fullName evidence="10">Molecular chaperone</fullName>
    </recommendedName>
</protein>
<accession>A0A1C7Z137</accession>
<dbReference type="InterPro" id="IPR013783">
    <property type="entry name" value="Ig-like_fold"/>
</dbReference>
<feature type="domain" description="Pili assembly chaperone N-terminal" evidence="6">
    <location>
        <begin position="30"/>
        <end position="151"/>
    </location>
</feature>
<proteinExistence type="inferred from homology"/>
<dbReference type="PRINTS" id="PR00969">
    <property type="entry name" value="CHAPERONPILI"/>
</dbReference>
<evidence type="ECO:0000313" key="8">
    <source>
        <dbReference type="EMBL" id="OCR22776.1"/>
    </source>
</evidence>
<dbReference type="Proteomes" id="UP000093104">
    <property type="component" value="Unassembled WGS sequence"/>
</dbReference>
<reference evidence="8 9" key="1">
    <citation type="submission" date="2015-07" db="EMBL/GenBank/DDBJ databases">
        <title>Draft genome sequence of a diazotrophic, plant growth-promoting rhizobacterium of the Pseudomonas syringae complex.</title>
        <authorList>
            <person name="Patten C.L."/>
            <person name="Jeong H."/>
        </authorList>
    </citation>
    <scope>NUCLEOTIDE SEQUENCE [LARGE SCALE GENOMIC DNA]</scope>
    <source>
        <strain evidence="8 9">GR12-2</strain>
    </source>
</reference>
<dbReference type="SUPFAM" id="SSF49584">
    <property type="entry name" value="Periplasmic chaperone C-domain"/>
    <property type="match status" value="1"/>
</dbReference>
<evidence type="ECO:0008006" key="10">
    <source>
        <dbReference type="Google" id="ProtNLM"/>
    </source>
</evidence>
<dbReference type="InterPro" id="IPR016148">
    <property type="entry name" value="Pili_assmbl_chaperone_C"/>
</dbReference>
<evidence type="ECO:0000256" key="3">
    <source>
        <dbReference type="ARBA" id="ARBA00022729"/>
    </source>
</evidence>
<organism evidence="8 9">
    <name type="scientific">Pseudomonas syringae</name>
    <dbReference type="NCBI Taxonomy" id="317"/>
    <lineage>
        <taxon>Bacteria</taxon>
        <taxon>Pseudomonadati</taxon>
        <taxon>Pseudomonadota</taxon>
        <taxon>Gammaproteobacteria</taxon>
        <taxon>Pseudomonadales</taxon>
        <taxon>Pseudomonadaceae</taxon>
        <taxon>Pseudomonas</taxon>
    </lineage>
</organism>
<dbReference type="InterPro" id="IPR008962">
    <property type="entry name" value="PapD-like_sf"/>
</dbReference>
<comment type="subcellular location">
    <subcellularLocation>
        <location evidence="1">Periplasm</location>
    </subcellularLocation>
</comment>
<dbReference type="GO" id="GO:0071555">
    <property type="term" value="P:cell wall organization"/>
    <property type="evidence" value="ECO:0007669"/>
    <property type="project" value="InterPro"/>
</dbReference>
<evidence type="ECO:0000256" key="2">
    <source>
        <dbReference type="ARBA" id="ARBA00007399"/>
    </source>
</evidence>
<evidence type="ECO:0000256" key="5">
    <source>
        <dbReference type="ARBA" id="ARBA00023186"/>
    </source>
</evidence>
<evidence type="ECO:0000256" key="1">
    <source>
        <dbReference type="ARBA" id="ARBA00004418"/>
    </source>
</evidence>
<name>A0A1C7Z137_PSESX</name>
<keyword evidence="5" id="KW-0143">Chaperone</keyword>
<dbReference type="Pfam" id="PF00345">
    <property type="entry name" value="PapD_N"/>
    <property type="match status" value="1"/>
</dbReference>
<keyword evidence="4" id="KW-0574">Periplasm</keyword>
<dbReference type="InterPro" id="IPR036316">
    <property type="entry name" value="Pili_assmbl_chap_C_dom_sf"/>
</dbReference>
<comment type="caution">
    <text evidence="8">The sequence shown here is derived from an EMBL/GenBank/DDBJ whole genome shotgun (WGS) entry which is preliminary data.</text>
</comment>
<dbReference type="RefSeq" id="WP_065835299.1">
    <property type="nucleotide sequence ID" value="NZ_LGSI01000066.1"/>
</dbReference>
<dbReference type="EMBL" id="LGSI01000066">
    <property type="protein sequence ID" value="OCR22776.1"/>
    <property type="molecule type" value="Genomic_DNA"/>
</dbReference>
<dbReference type="SUPFAM" id="SSF49354">
    <property type="entry name" value="PapD-like"/>
    <property type="match status" value="1"/>
</dbReference>
<evidence type="ECO:0000259" key="6">
    <source>
        <dbReference type="Pfam" id="PF00345"/>
    </source>
</evidence>
<feature type="domain" description="Pili assembly chaperone C-terminal" evidence="7">
    <location>
        <begin position="174"/>
        <end position="231"/>
    </location>
</feature>
<keyword evidence="3" id="KW-0732">Signal</keyword>
<dbReference type="InterPro" id="IPR001829">
    <property type="entry name" value="Pili_assmbl_chaperone_bac"/>
</dbReference>
<dbReference type="PANTHER" id="PTHR30251:SF2">
    <property type="entry name" value="FIMBRIAL CHAPERONE YADV-RELATED"/>
    <property type="match status" value="1"/>
</dbReference>
<dbReference type="Pfam" id="PF02753">
    <property type="entry name" value="PapD_C"/>
    <property type="match status" value="1"/>
</dbReference>
<dbReference type="OrthoDB" id="9131059at2"/>
<dbReference type="GO" id="GO:0030288">
    <property type="term" value="C:outer membrane-bounded periplasmic space"/>
    <property type="evidence" value="ECO:0007669"/>
    <property type="project" value="InterPro"/>
</dbReference>
<evidence type="ECO:0000313" key="9">
    <source>
        <dbReference type="Proteomes" id="UP000093104"/>
    </source>
</evidence>